<evidence type="ECO:0000313" key="2">
    <source>
        <dbReference type="Proteomes" id="UP001152320"/>
    </source>
</evidence>
<comment type="caution">
    <text evidence="1">The sequence shown here is derived from an EMBL/GenBank/DDBJ whole genome shotgun (WGS) entry which is preliminary data.</text>
</comment>
<sequence>MEIEIPSKWSYGDPIRSRSVRSNTFHANGIDVDSNSNYCYSYSYGISGQVSEIALLAGAFPETSNSVRTGRLTSRFDTLVTGYGPGFTAYI</sequence>
<dbReference type="AlphaFoldDB" id="A0A9Q1C351"/>
<reference evidence="1" key="1">
    <citation type="submission" date="2021-10" db="EMBL/GenBank/DDBJ databases">
        <title>Tropical sea cucumber genome reveals ecological adaptation and Cuvierian tubules defense mechanism.</title>
        <authorList>
            <person name="Chen T."/>
        </authorList>
    </citation>
    <scope>NUCLEOTIDE SEQUENCE</scope>
    <source>
        <strain evidence="1">Nanhai2018</strain>
        <tissue evidence="1">Muscle</tissue>
    </source>
</reference>
<organism evidence="1 2">
    <name type="scientific">Holothuria leucospilota</name>
    <name type="common">Black long sea cucumber</name>
    <name type="synonym">Mertensiothuria leucospilota</name>
    <dbReference type="NCBI Taxonomy" id="206669"/>
    <lineage>
        <taxon>Eukaryota</taxon>
        <taxon>Metazoa</taxon>
        <taxon>Echinodermata</taxon>
        <taxon>Eleutherozoa</taxon>
        <taxon>Echinozoa</taxon>
        <taxon>Holothuroidea</taxon>
        <taxon>Aspidochirotacea</taxon>
        <taxon>Aspidochirotida</taxon>
        <taxon>Holothuriidae</taxon>
        <taxon>Holothuria</taxon>
    </lineage>
</organism>
<evidence type="ECO:0000313" key="1">
    <source>
        <dbReference type="EMBL" id="KAJ8037299.1"/>
    </source>
</evidence>
<proteinExistence type="predicted"/>
<dbReference type="Proteomes" id="UP001152320">
    <property type="component" value="Chromosome 8"/>
</dbReference>
<dbReference type="EMBL" id="JAIZAY010000008">
    <property type="protein sequence ID" value="KAJ8037299.1"/>
    <property type="molecule type" value="Genomic_DNA"/>
</dbReference>
<name>A0A9Q1C351_HOLLE</name>
<protein>
    <submittedName>
        <fullName evidence="1">Uncharacterized protein</fullName>
    </submittedName>
</protein>
<accession>A0A9Q1C351</accession>
<gene>
    <name evidence="1" type="ORF">HOLleu_18087</name>
</gene>
<keyword evidence="2" id="KW-1185">Reference proteome</keyword>